<dbReference type="OrthoDB" id="8058166at2759"/>
<sequence>MDHATIMLSCEPHRKEADSARCYYKIYSDKSIGEMTPFNSKRKKRGELWTEDTMKAAMNAVQRGHLTQRSAAARYNIPRRTLRDHLKTGEEIKRLGRKPVLTNNQEKDLVSRIKRFASIGIPLTPKFIRKQTFLFCERHDIKKKAINYKGQRITKDLFNKNDEDNKAKNTKTKEKEKNKKDKIKSKNKVIKTKDKKQQNKKRINEKKTIRKTGTAMHVMKLQNWT</sequence>
<evidence type="ECO:0000259" key="3">
    <source>
        <dbReference type="Pfam" id="PF05225"/>
    </source>
</evidence>
<keyword evidence="4" id="KW-1185">Reference proteome</keyword>
<accession>A0A6J1NYX4</accession>
<evidence type="ECO:0000313" key="5">
    <source>
        <dbReference type="RefSeq" id="XP_023951864.1"/>
    </source>
</evidence>
<feature type="compositionally biased region" description="Basic and acidic residues" evidence="2">
    <location>
        <begin position="160"/>
        <end position="179"/>
    </location>
</feature>
<comment type="subcellular location">
    <subcellularLocation>
        <location evidence="1">Nucleus</location>
    </subcellularLocation>
</comment>
<evidence type="ECO:0000256" key="2">
    <source>
        <dbReference type="SAM" id="MobiDB-lite"/>
    </source>
</evidence>
<dbReference type="AlphaFoldDB" id="A0A6J1NYX4"/>
<dbReference type="InterPro" id="IPR009057">
    <property type="entry name" value="Homeodomain-like_sf"/>
</dbReference>
<name>A0A6J1NYX4_BICAN</name>
<dbReference type="Gene3D" id="1.10.10.60">
    <property type="entry name" value="Homeodomain-like"/>
    <property type="match status" value="1"/>
</dbReference>
<reference evidence="5" key="1">
    <citation type="submission" date="2025-08" db="UniProtKB">
        <authorList>
            <consortium name="RefSeq"/>
        </authorList>
    </citation>
    <scope>IDENTIFICATION</scope>
</reference>
<feature type="compositionally biased region" description="Basic residues" evidence="2">
    <location>
        <begin position="180"/>
        <end position="190"/>
    </location>
</feature>
<evidence type="ECO:0000256" key="1">
    <source>
        <dbReference type="ARBA" id="ARBA00004123"/>
    </source>
</evidence>
<dbReference type="SUPFAM" id="SSF46689">
    <property type="entry name" value="Homeodomain-like"/>
    <property type="match status" value="1"/>
</dbReference>
<gene>
    <name evidence="5" type="primary">LOC112055833</name>
</gene>
<dbReference type="GeneID" id="112055833"/>
<dbReference type="Proteomes" id="UP001652582">
    <property type="component" value="Chromosome 26"/>
</dbReference>
<feature type="region of interest" description="Disordered" evidence="2">
    <location>
        <begin position="160"/>
        <end position="206"/>
    </location>
</feature>
<dbReference type="Pfam" id="PF05225">
    <property type="entry name" value="HTH_psq"/>
    <property type="match status" value="1"/>
</dbReference>
<dbReference type="KEGG" id="bany:112055833"/>
<proteinExistence type="predicted"/>
<organism evidence="4 5">
    <name type="scientific">Bicyclus anynana</name>
    <name type="common">Squinting bush brown butterfly</name>
    <dbReference type="NCBI Taxonomy" id="110368"/>
    <lineage>
        <taxon>Eukaryota</taxon>
        <taxon>Metazoa</taxon>
        <taxon>Ecdysozoa</taxon>
        <taxon>Arthropoda</taxon>
        <taxon>Hexapoda</taxon>
        <taxon>Insecta</taxon>
        <taxon>Pterygota</taxon>
        <taxon>Neoptera</taxon>
        <taxon>Endopterygota</taxon>
        <taxon>Lepidoptera</taxon>
        <taxon>Glossata</taxon>
        <taxon>Ditrysia</taxon>
        <taxon>Papilionoidea</taxon>
        <taxon>Nymphalidae</taxon>
        <taxon>Satyrinae</taxon>
        <taxon>Satyrini</taxon>
        <taxon>Mycalesina</taxon>
        <taxon>Bicyclus</taxon>
    </lineage>
</organism>
<evidence type="ECO:0000313" key="4">
    <source>
        <dbReference type="Proteomes" id="UP001652582"/>
    </source>
</evidence>
<dbReference type="GO" id="GO:0005634">
    <property type="term" value="C:nucleus"/>
    <property type="evidence" value="ECO:0007669"/>
    <property type="project" value="UniProtKB-SubCell"/>
</dbReference>
<protein>
    <submittedName>
        <fullName evidence="5">Uncharacterized protein LOC112055833</fullName>
    </submittedName>
</protein>
<dbReference type="InterPro" id="IPR007889">
    <property type="entry name" value="HTH_Psq"/>
</dbReference>
<dbReference type="RefSeq" id="XP_023951864.1">
    <property type="nucleotide sequence ID" value="XM_024096096.2"/>
</dbReference>
<dbReference type="GO" id="GO:0003677">
    <property type="term" value="F:DNA binding"/>
    <property type="evidence" value="ECO:0007669"/>
    <property type="project" value="InterPro"/>
</dbReference>
<feature type="domain" description="HTH psq-type" evidence="3">
    <location>
        <begin position="50"/>
        <end position="94"/>
    </location>
</feature>